<feature type="active site" evidence="5">
    <location>
        <position position="16"/>
    </location>
</feature>
<dbReference type="eggNOG" id="COG0394">
    <property type="taxonomic scope" value="Bacteria"/>
</dbReference>
<dbReference type="GO" id="GO:0004725">
    <property type="term" value="F:protein tyrosine phosphatase activity"/>
    <property type="evidence" value="ECO:0007669"/>
    <property type="project" value="UniProtKB-EC"/>
</dbReference>
<dbReference type="AlphaFoldDB" id="S6AA75"/>
<evidence type="ECO:0000313" key="8">
    <source>
        <dbReference type="Proteomes" id="UP000015559"/>
    </source>
</evidence>
<accession>S6AA75</accession>
<feature type="domain" description="Phosphotyrosine protein phosphatase I" evidence="6">
    <location>
        <begin position="4"/>
        <end position="153"/>
    </location>
</feature>
<dbReference type="PANTHER" id="PTHR11717:SF7">
    <property type="entry name" value="LOW MOLECULAR WEIGHT PHOSPHOTYROSINE PROTEIN PHOSPHATASE"/>
    <property type="match status" value="1"/>
</dbReference>
<dbReference type="InterPro" id="IPR023485">
    <property type="entry name" value="Ptyr_pPase"/>
</dbReference>
<reference evidence="7 8" key="1">
    <citation type="journal article" date="2012" name="Appl. Environ. Microbiol.">
        <title>Draft genome sequence of a psychrotolerant sulfur-oxidizing bacterium, Sulfuricella denitrificans skB26, and proteomic insights into cold adaptation.</title>
        <authorList>
            <person name="Watanabe T."/>
            <person name="Kojima H."/>
            <person name="Fukui M."/>
        </authorList>
    </citation>
    <scope>NUCLEOTIDE SEQUENCE [LARGE SCALE GENOMIC DNA]</scope>
    <source>
        <strain evidence="8">skB26</strain>
    </source>
</reference>
<dbReference type="KEGG" id="sdr:SCD_n01548"/>
<dbReference type="CDD" id="cd16343">
    <property type="entry name" value="LMWPTP"/>
    <property type="match status" value="1"/>
</dbReference>
<dbReference type="PANTHER" id="PTHR11717">
    <property type="entry name" value="LOW MOLECULAR WEIGHT PROTEIN TYROSINE PHOSPHATASE"/>
    <property type="match status" value="1"/>
</dbReference>
<dbReference type="PRINTS" id="PR00719">
    <property type="entry name" value="LMWPTPASE"/>
</dbReference>
<evidence type="ECO:0000256" key="1">
    <source>
        <dbReference type="ARBA" id="ARBA00011063"/>
    </source>
</evidence>
<dbReference type="OrthoDB" id="9784339at2"/>
<dbReference type="SMART" id="SM00226">
    <property type="entry name" value="LMWPc"/>
    <property type="match status" value="1"/>
</dbReference>
<dbReference type="HOGENOM" id="CLU_071415_2_2_4"/>
<sequence>MEKIKILFVCMGNICRSPTAEGVFRHQVSKAVQPETIIIDSAGTHAYHVGSSPDRRAQQAALRRGYDLSGLRGRQVDARDFYEFDYILAMDEDNLANLIKICPPPERHKLKLFMEFSRGFSQRDVPDPYYGGIQGFENVLNMVEDAGLGLLDEILARSIAKE</sequence>
<evidence type="ECO:0000256" key="2">
    <source>
        <dbReference type="ARBA" id="ARBA00013064"/>
    </source>
</evidence>
<name>S6AA75_SULDS</name>
<keyword evidence="4" id="KW-0904">Protein phosphatase</keyword>
<dbReference type="SUPFAM" id="SSF52788">
    <property type="entry name" value="Phosphotyrosine protein phosphatases I"/>
    <property type="match status" value="1"/>
</dbReference>
<gene>
    <name evidence="7" type="ORF">SCD_n01548</name>
</gene>
<protein>
    <recommendedName>
        <fullName evidence="2">protein-tyrosine-phosphatase</fullName>
        <ecNumber evidence="2">3.1.3.48</ecNumber>
    </recommendedName>
</protein>
<evidence type="ECO:0000256" key="3">
    <source>
        <dbReference type="ARBA" id="ARBA00022801"/>
    </source>
</evidence>
<organism evidence="7 8">
    <name type="scientific">Sulfuricella denitrificans (strain DSM 22764 / NBRC 105220 / skB26)</name>
    <dbReference type="NCBI Taxonomy" id="1163617"/>
    <lineage>
        <taxon>Bacteria</taxon>
        <taxon>Pseudomonadati</taxon>
        <taxon>Pseudomonadota</taxon>
        <taxon>Betaproteobacteria</taxon>
        <taxon>Nitrosomonadales</taxon>
        <taxon>Sulfuricellaceae</taxon>
        <taxon>Sulfuricella</taxon>
    </lineage>
</organism>
<dbReference type="Pfam" id="PF01451">
    <property type="entry name" value="LMWPc"/>
    <property type="match status" value="1"/>
</dbReference>
<keyword evidence="8" id="KW-1185">Reference proteome</keyword>
<dbReference type="InterPro" id="IPR036196">
    <property type="entry name" value="Ptyr_pPase_sf"/>
</dbReference>
<evidence type="ECO:0000256" key="4">
    <source>
        <dbReference type="ARBA" id="ARBA00022912"/>
    </source>
</evidence>
<dbReference type="InterPro" id="IPR017867">
    <property type="entry name" value="Tyr_phospatase_low_mol_wt"/>
</dbReference>
<dbReference type="Proteomes" id="UP000015559">
    <property type="component" value="Chromosome"/>
</dbReference>
<dbReference type="EMBL" id="AP013066">
    <property type="protein sequence ID" value="BAN35370.1"/>
    <property type="molecule type" value="Genomic_DNA"/>
</dbReference>
<dbReference type="InterPro" id="IPR050438">
    <property type="entry name" value="LMW_PTPase"/>
</dbReference>
<dbReference type="Gene3D" id="3.40.50.2300">
    <property type="match status" value="1"/>
</dbReference>
<dbReference type="FunFam" id="3.40.50.2300:FF:000113">
    <property type="entry name" value="Low molecular weight protein-tyrosine-phosphatase"/>
    <property type="match status" value="1"/>
</dbReference>
<feature type="active site" description="Proton donor" evidence="5">
    <location>
        <position position="127"/>
    </location>
</feature>
<evidence type="ECO:0000256" key="5">
    <source>
        <dbReference type="PIRSR" id="PIRSR617867-1"/>
    </source>
</evidence>
<dbReference type="EC" id="3.1.3.48" evidence="2"/>
<proteinExistence type="inferred from homology"/>
<comment type="similarity">
    <text evidence="1">Belongs to the low molecular weight phosphotyrosine protein phosphatase family.</text>
</comment>
<dbReference type="STRING" id="1163617.SCD_n01548"/>
<evidence type="ECO:0000313" key="7">
    <source>
        <dbReference type="EMBL" id="BAN35370.1"/>
    </source>
</evidence>
<keyword evidence="3" id="KW-0378">Hydrolase</keyword>
<dbReference type="RefSeq" id="WP_009205673.1">
    <property type="nucleotide sequence ID" value="NC_022357.1"/>
</dbReference>
<feature type="active site" description="Nucleophile" evidence="5">
    <location>
        <position position="10"/>
    </location>
</feature>
<evidence type="ECO:0000259" key="6">
    <source>
        <dbReference type="SMART" id="SM00226"/>
    </source>
</evidence>